<feature type="region of interest" description="Disordered" evidence="1">
    <location>
        <begin position="1"/>
        <end position="28"/>
    </location>
</feature>
<dbReference type="EMBL" id="JAROCG010000001">
    <property type="protein sequence ID" value="MDN4609762.1"/>
    <property type="molecule type" value="Genomic_DNA"/>
</dbReference>
<evidence type="ECO:0000313" key="2">
    <source>
        <dbReference type="EMBL" id="MDN4609762.1"/>
    </source>
</evidence>
<protein>
    <submittedName>
        <fullName evidence="2">Uncharacterized protein</fullName>
    </submittedName>
</protein>
<evidence type="ECO:0000313" key="3">
    <source>
        <dbReference type="Proteomes" id="UP001174209"/>
    </source>
</evidence>
<name>A0ABT8JXS8_9MICC</name>
<sequence>MNASPSPVSDSESQDWSGFRRGEHVTLQHPAGTQLRGVLDMRTDDASVLWILLNDGGGRRLVHRSDGYHLRRG</sequence>
<dbReference type="RefSeq" id="WP_301224452.1">
    <property type="nucleotide sequence ID" value="NZ_JAROCG010000001.1"/>
</dbReference>
<gene>
    <name evidence="2" type="ORF">P5G52_02665</name>
</gene>
<accession>A0ABT8JXS8</accession>
<proteinExistence type="predicted"/>
<reference evidence="2" key="1">
    <citation type="submission" date="2023-06" db="EMBL/GenBank/DDBJ databases">
        <title>MT1 and MT2 Draft Genomes of Novel Species.</title>
        <authorList>
            <person name="Venkateswaran K."/>
        </authorList>
    </citation>
    <scope>NUCLEOTIDE SEQUENCE</scope>
    <source>
        <strain evidence="2">IIF3SC-B10</strain>
    </source>
</reference>
<dbReference type="Proteomes" id="UP001174209">
    <property type="component" value="Unassembled WGS sequence"/>
</dbReference>
<comment type="caution">
    <text evidence="2">The sequence shown here is derived from an EMBL/GenBank/DDBJ whole genome shotgun (WGS) entry which is preliminary data.</text>
</comment>
<organism evidence="2 3">
    <name type="scientific">Arthrobacter burdickii</name>
    <dbReference type="NCBI Taxonomy" id="3035920"/>
    <lineage>
        <taxon>Bacteria</taxon>
        <taxon>Bacillati</taxon>
        <taxon>Actinomycetota</taxon>
        <taxon>Actinomycetes</taxon>
        <taxon>Micrococcales</taxon>
        <taxon>Micrococcaceae</taxon>
        <taxon>Arthrobacter</taxon>
    </lineage>
</organism>
<evidence type="ECO:0000256" key="1">
    <source>
        <dbReference type="SAM" id="MobiDB-lite"/>
    </source>
</evidence>
<keyword evidence="3" id="KW-1185">Reference proteome</keyword>
<feature type="compositionally biased region" description="Polar residues" evidence="1">
    <location>
        <begin position="1"/>
        <end position="16"/>
    </location>
</feature>